<evidence type="ECO:0000313" key="2">
    <source>
        <dbReference type="Proteomes" id="UP000469505"/>
    </source>
</evidence>
<keyword evidence="1" id="KW-0547">Nucleotide-binding</keyword>
<comment type="caution">
    <text evidence="1">The sequence shown here is derived from an EMBL/GenBank/DDBJ whole genome shotgun (WGS) entry which is preliminary data.</text>
</comment>
<dbReference type="Gene3D" id="3.40.50.300">
    <property type="entry name" value="P-loop containing nucleotide triphosphate hydrolases"/>
    <property type="match status" value="1"/>
</dbReference>
<gene>
    <name evidence="1" type="ORF">GM543_13135</name>
</gene>
<dbReference type="AlphaFoldDB" id="A0A6I3U927"/>
<dbReference type="InterPro" id="IPR027417">
    <property type="entry name" value="P-loop_NTPase"/>
</dbReference>
<reference evidence="1 2" key="1">
    <citation type="submission" date="2019-11" db="EMBL/GenBank/DDBJ databases">
        <title>Growth characteristics of pneumococcus vary with the chemical composition of the capsule and with environmental conditions.</title>
        <authorList>
            <person name="Tothpal A."/>
            <person name="Desobry K."/>
            <person name="Joshi S."/>
            <person name="Wyllie A.L."/>
            <person name="Weinberger D.M."/>
        </authorList>
    </citation>
    <scope>NUCLEOTIDE SEQUENCE [LARGE SCALE GENOMIC DNA]</scope>
    <source>
        <strain evidence="2">pnumococcus35B</strain>
    </source>
</reference>
<dbReference type="Proteomes" id="UP000469505">
    <property type="component" value="Unassembled WGS sequence"/>
</dbReference>
<proteinExistence type="predicted"/>
<keyword evidence="1" id="KW-0067">ATP-binding</keyword>
<accession>A0A6I3U927</accession>
<evidence type="ECO:0000313" key="1">
    <source>
        <dbReference type="EMBL" id="MTV88399.1"/>
    </source>
</evidence>
<dbReference type="SUPFAM" id="SSF52540">
    <property type="entry name" value="P-loop containing nucleoside triphosphate hydrolases"/>
    <property type="match status" value="1"/>
</dbReference>
<organism evidence="1 2">
    <name type="scientific">Streptococcus pneumoniae</name>
    <dbReference type="NCBI Taxonomy" id="1313"/>
    <lineage>
        <taxon>Bacteria</taxon>
        <taxon>Bacillati</taxon>
        <taxon>Bacillota</taxon>
        <taxon>Bacilli</taxon>
        <taxon>Lactobacillales</taxon>
        <taxon>Streptococcaceae</taxon>
        <taxon>Streptococcus</taxon>
    </lineage>
</organism>
<sequence>IFELLRELVGAGKCVIMVTHDIELASKTDRALILKDGKIFKELHRPSGEELYKILEVQSTTEE</sequence>
<dbReference type="EMBL" id="WNHX01000649">
    <property type="protein sequence ID" value="MTV88399.1"/>
    <property type="molecule type" value="Genomic_DNA"/>
</dbReference>
<protein>
    <submittedName>
        <fullName evidence="1">ABC transporter ATP-binding protein</fullName>
    </submittedName>
</protein>
<dbReference type="GO" id="GO:0005524">
    <property type="term" value="F:ATP binding"/>
    <property type="evidence" value="ECO:0007669"/>
    <property type="project" value="UniProtKB-KW"/>
</dbReference>
<feature type="non-terminal residue" evidence="1">
    <location>
        <position position="1"/>
    </location>
</feature>
<name>A0A6I3U927_STREE</name>